<dbReference type="EMBL" id="CM042009">
    <property type="protein sequence ID" value="KAI3789797.1"/>
    <property type="molecule type" value="Genomic_DNA"/>
</dbReference>
<reference evidence="1 2" key="2">
    <citation type="journal article" date="2022" name="Mol. Ecol. Resour.">
        <title>The genomes of chicory, endive, great burdock and yacon provide insights into Asteraceae paleo-polyploidization history and plant inulin production.</title>
        <authorList>
            <person name="Fan W."/>
            <person name="Wang S."/>
            <person name="Wang H."/>
            <person name="Wang A."/>
            <person name="Jiang F."/>
            <person name="Liu H."/>
            <person name="Zhao H."/>
            <person name="Xu D."/>
            <person name="Zhang Y."/>
        </authorList>
    </citation>
    <scope>NUCLEOTIDE SEQUENCE [LARGE SCALE GENOMIC DNA]</scope>
    <source>
        <strain evidence="2">cv. Punajuju</strain>
        <tissue evidence="1">Leaves</tissue>
    </source>
</reference>
<gene>
    <name evidence="1" type="ORF">L2E82_02601</name>
</gene>
<organism evidence="1 2">
    <name type="scientific">Cichorium intybus</name>
    <name type="common">Chicory</name>
    <dbReference type="NCBI Taxonomy" id="13427"/>
    <lineage>
        <taxon>Eukaryota</taxon>
        <taxon>Viridiplantae</taxon>
        <taxon>Streptophyta</taxon>
        <taxon>Embryophyta</taxon>
        <taxon>Tracheophyta</taxon>
        <taxon>Spermatophyta</taxon>
        <taxon>Magnoliopsida</taxon>
        <taxon>eudicotyledons</taxon>
        <taxon>Gunneridae</taxon>
        <taxon>Pentapetalae</taxon>
        <taxon>asterids</taxon>
        <taxon>campanulids</taxon>
        <taxon>Asterales</taxon>
        <taxon>Asteraceae</taxon>
        <taxon>Cichorioideae</taxon>
        <taxon>Cichorieae</taxon>
        <taxon>Cichoriinae</taxon>
        <taxon>Cichorium</taxon>
    </lineage>
</organism>
<evidence type="ECO:0000313" key="2">
    <source>
        <dbReference type="Proteomes" id="UP001055811"/>
    </source>
</evidence>
<reference evidence="2" key="1">
    <citation type="journal article" date="2022" name="Mol. Ecol. Resour.">
        <title>The genomes of chicory, endive, great burdock and yacon provide insights into Asteraceae palaeo-polyploidization history and plant inulin production.</title>
        <authorList>
            <person name="Fan W."/>
            <person name="Wang S."/>
            <person name="Wang H."/>
            <person name="Wang A."/>
            <person name="Jiang F."/>
            <person name="Liu H."/>
            <person name="Zhao H."/>
            <person name="Xu D."/>
            <person name="Zhang Y."/>
        </authorList>
    </citation>
    <scope>NUCLEOTIDE SEQUENCE [LARGE SCALE GENOMIC DNA]</scope>
    <source>
        <strain evidence="2">cv. Punajuju</strain>
    </source>
</reference>
<name>A0ACB9H2M3_CICIN</name>
<keyword evidence="2" id="KW-1185">Reference proteome</keyword>
<protein>
    <submittedName>
        <fullName evidence="1">Uncharacterized protein</fullName>
    </submittedName>
</protein>
<comment type="caution">
    <text evidence="1">The sequence shown here is derived from an EMBL/GenBank/DDBJ whole genome shotgun (WGS) entry which is preliminary data.</text>
</comment>
<sequence length="184" mass="20830">MVGRRGRYGCCNYTSRSEEDESVNNRSEKQQAEPNQTRSKDNKNWNLYSHKNREETRSTTRSDNTEPTRSVNSEPNMSRSDNNREETRSTTRSDNTEPTRSVNSEPNMSRSSRCGAATNMPPRRLSFLPLRTHRWLTPKPSSLGTGSNSGGWLPPLVSSLDFKNRRLSRLPSPLVVESSVAVLV</sequence>
<dbReference type="Proteomes" id="UP001055811">
    <property type="component" value="Linkage Group LG01"/>
</dbReference>
<evidence type="ECO:0000313" key="1">
    <source>
        <dbReference type="EMBL" id="KAI3789797.1"/>
    </source>
</evidence>
<proteinExistence type="predicted"/>
<accession>A0ACB9H2M3</accession>